<gene>
    <name evidence="6 9" type="primary">argC</name>
    <name evidence="9" type="ORF">ACFQU0_15225</name>
</gene>
<organism evidence="9 10">
    <name type="scientific">Hydrogenophaga defluvii</name>
    <dbReference type="NCBI Taxonomy" id="249410"/>
    <lineage>
        <taxon>Bacteria</taxon>
        <taxon>Pseudomonadati</taxon>
        <taxon>Pseudomonadota</taxon>
        <taxon>Betaproteobacteria</taxon>
        <taxon>Burkholderiales</taxon>
        <taxon>Comamonadaceae</taxon>
        <taxon>Hydrogenophaga</taxon>
    </lineage>
</organism>
<evidence type="ECO:0000259" key="8">
    <source>
        <dbReference type="SMART" id="SM00859"/>
    </source>
</evidence>
<dbReference type="Proteomes" id="UP001596457">
    <property type="component" value="Unassembled WGS sequence"/>
</dbReference>
<evidence type="ECO:0000256" key="2">
    <source>
        <dbReference type="ARBA" id="ARBA00022571"/>
    </source>
</evidence>
<name>A0ABW2SE35_9BURK</name>
<keyword evidence="2 6" id="KW-0055">Arginine biosynthesis</keyword>
<accession>A0ABW2SE35</accession>
<dbReference type="InterPro" id="IPR000534">
    <property type="entry name" value="Semialdehyde_DH_NAD-bd"/>
</dbReference>
<dbReference type="SMART" id="SM00859">
    <property type="entry name" value="Semialdhyde_dh"/>
    <property type="match status" value="1"/>
</dbReference>
<keyword evidence="4 6" id="KW-0521">NADP</keyword>
<dbReference type="InterPro" id="IPR050085">
    <property type="entry name" value="AGPR"/>
</dbReference>
<dbReference type="NCBIfam" id="TIGR01851">
    <property type="entry name" value="argC_other"/>
    <property type="match status" value="1"/>
</dbReference>
<keyword evidence="10" id="KW-1185">Reference proteome</keyword>
<dbReference type="Gene3D" id="3.30.360.10">
    <property type="entry name" value="Dihydrodipicolinate Reductase, domain 2"/>
    <property type="match status" value="1"/>
</dbReference>
<dbReference type="InterPro" id="IPR023013">
    <property type="entry name" value="AGPR_AS"/>
</dbReference>
<evidence type="ECO:0000256" key="4">
    <source>
        <dbReference type="ARBA" id="ARBA00022857"/>
    </source>
</evidence>
<dbReference type="EC" id="1.2.1.38" evidence="6"/>
<evidence type="ECO:0000256" key="7">
    <source>
        <dbReference type="PROSITE-ProRule" id="PRU10010"/>
    </source>
</evidence>
<evidence type="ECO:0000256" key="1">
    <source>
        <dbReference type="ARBA" id="ARBA00022490"/>
    </source>
</evidence>
<dbReference type="PANTHER" id="PTHR32338:SF10">
    <property type="entry name" value="N-ACETYL-GAMMA-GLUTAMYL-PHOSPHATE REDUCTASE, CHLOROPLASTIC-RELATED"/>
    <property type="match status" value="1"/>
</dbReference>
<dbReference type="SUPFAM" id="SSF51735">
    <property type="entry name" value="NAD(P)-binding Rossmann-fold domains"/>
    <property type="match status" value="1"/>
</dbReference>
<comment type="caution">
    <text evidence="9">The sequence shown here is derived from an EMBL/GenBank/DDBJ whole genome shotgun (WGS) entry which is preliminary data.</text>
</comment>
<comment type="similarity">
    <text evidence="6">Belongs to the NAGSA dehydrogenase family. Type 2 subfamily.</text>
</comment>
<comment type="subcellular location">
    <subcellularLocation>
        <location evidence="6">Cytoplasm</location>
    </subcellularLocation>
</comment>
<reference evidence="10" key="1">
    <citation type="journal article" date="2019" name="Int. J. Syst. Evol. Microbiol.">
        <title>The Global Catalogue of Microorganisms (GCM) 10K type strain sequencing project: providing services to taxonomists for standard genome sequencing and annotation.</title>
        <authorList>
            <consortium name="The Broad Institute Genomics Platform"/>
            <consortium name="The Broad Institute Genome Sequencing Center for Infectious Disease"/>
            <person name="Wu L."/>
            <person name="Ma J."/>
        </authorList>
    </citation>
    <scope>NUCLEOTIDE SEQUENCE [LARGE SCALE GENOMIC DNA]</scope>
    <source>
        <strain evidence="10">CCUG 53903</strain>
    </source>
</reference>
<dbReference type="Gene3D" id="3.40.50.720">
    <property type="entry name" value="NAD(P)-binding Rossmann-like Domain"/>
    <property type="match status" value="1"/>
</dbReference>
<comment type="pathway">
    <text evidence="6">Amino-acid biosynthesis; L-arginine biosynthesis; N(2)-acetyl-L-ornithine from L-glutamate: step 3/4.</text>
</comment>
<protein>
    <recommendedName>
        <fullName evidence="6">N-acetyl-gamma-glutamyl-phosphate reductase</fullName>
        <shortName evidence="6">AGPR</shortName>
        <ecNumber evidence="6">1.2.1.38</ecNumber>
    </recommendedName>
    <alternativeName>
        <fullName evidence="6">N-acetyl-glutamate semialdehyde dehydrogenase</fullName>
        <shortName evidence="6">NAGSA dehydrogenase</shortName>
    </alternativeName>
</protein>
<comment type="catalytic activity">
    <reaction evidence="6">
        <text>N-acetyl-L-glutamate 5-semialdehyde + phosphate + NADP(+) = N-acetyl-L-glutamyl 5-phosphate + NADPH + H(+)</text>
        <dbReference type="Rhea" id="RHEA:21588"/>
        <dbReference type="ChEBI" id="CHEBI:15378"/>
        <dbReference type="ChEBI" id="CHEBI:29123"/>
        <dbReference type="ChEBI" id="CHEBI:43474"/>
        <dbReference type="ChEBI" id="CHEBI:57783"/>
        <dbReference type="ChEBI" id="CHEBI:57936"/>
        <dbReference type="ChEBI" id="CHEBI:58349"/>
        <dbReference type="EC" id="1.2.1.38"/>
    </reaction>
</comment>
<dbReference type="CDD" id="cd23935">
    <property type="entry name" value="AGPR_2_C"/>
    <property type="match status" value="1"/>
</dbReference>
<dbReference type="PROSITE" id="PS01224">
    <property type="entry name" value="ARGC"/>
    <property type="match status" value="1"/>
</dbReference>
<dbReference type="RefSeq" id="WP_382202250.1">
    <property type="nucleotide sequence ID" value="NZ_JBHTBZ010000043.1"/>
</dbReference>
<evidence type="ECO:0000256" key="3">
    <source>
        <dbReference type="ARBA" id="ARBA00022605"/>
    </source>
</evidence>
<keyword evidence="5 6" id="KW-0560">Oxidoreductase</keyword>
<keyword evidence="3 6" id="KW-0028">Amino-acid biosynthesis</keyword>
<comment type="function">
    <text evidence="6">Catalyzes the NADPH-dependent reduction of N-acetyl-5-glutamyl phosphate to yield N-acetyl-L-glutamate 5-semialdehyde.</text>
</comment>
<dbReference type="EMBL" id="JBHTBZ010000043">
    <property type="protein sequence ID" value="MFC7461785.1"/>
    <property type="molecule type" value="Genomic_DNA"/>
</dbReference>
<proteinExistence type="inferred from homology"/>
<feature type="domain" description="Semialdehyde dehydrogenase NAD-binding" evidence="8">
    <location>
        <begin position="3"/>
        <end position="107"/>
    </location>
</feature>
<evidence type="ECO:0000313" key="9">
    <source>
        <dbReference type="EMBL" id="MFC7461785.1"/>
    </source>
</evidence>
<dbReference type="PANTHER" id="PTHR32338">
    <property type="entry name" value="N-ACETYL-GAMMA-GLUTAMYL-PHOSPHATE REDUCTASE, CHLOROPLASTIC-RELATED-RELATED"/>
    <property type="match status" value="1"/>
</dbReference>
<dbReference type="InterPro" id="IPR058924">
    <property type="entry name" value="AGPR_dimerisation_dom"/>
</dbReference>
<dbReference type="CDD" id="cd17896">
    <property type="entry name" value="AGPR_2_N"/>
    <property type="match status" value="1"/>
</dbReference>
<keyword evidence="1 6" id="KW-0963">Cytoplasm</keyword>
<feature type="active site" evidence="6 7">
    <location>
        <position position="118"/>
    </location>
</feature>
<dbReference type="HAMAP" id="MF_01110">
    <property type="entry name" value="ArgC_type2"/>
    <property type="match status" value="1"/>
</dbReference>
<dbReference type="InterPro" id="IPR010136">
    <property type="entry name" value="AGPR_type-2"/>
</dbReference>
<dbReference type="SUPFAM" id="SSF55347">
    <property type="entry name" value="Glyceraldehyde-3-phosphate dehydrogenase-like, C-terminal domain"/>
    <property type="match status" value="1"/>
</dbReference>
<dbReference type="GO" id="GO:0003942">
    <property type="term" value="F:N-acetyl-gamma-glutamyl-phosphate reductase activity"/>
    <property type="evidence" value="ECO:0007669"/>
    <property type="project" value="UniProtKB-EC"/>
</dbReference>
<evidence type="ECO:0000256" key="6">
    <source>
        <dbReference type="HAMAP-Rule" id="MF_01110"/>
    </source>
</evidence>
<sequence length="303" mass="32052">MPSVFIDGEAGTTGLQIRERLAHMPQVRLLSIAPERRKDPEAKRALMAEANLVILCLHDDAARESVAMIDALPGAKPKIIDASTAHRVAPGWVYGFPELTRGHARAVAQADRVANPGCYATGAIALIRPLIDAGLIAPDTPLSLPSVSGYSGGGRTMIEAYEKGEAPAYEAYALTLNHKHIPEIMACTGLKRRPLFIPAVGNFPQGMLVQMPLHLDTLPGSPTAAQLFDALAAHYAGSEWVTVTPATESGKLDAVALKDTNKMELRVFGNAAHGHAVLIARLDNLGKGASGAAVQNLKLMLGV</sequence>
<evidence type="ECO:0000313" key="10">
    <source>
        <dbReference type="Proteomes" id="UP001596457"/>
    </source>
</evidence>
<dbReference type="Pfam" id="PF22698">
    <property type="entry name" value="Semialdhyde_dhC_1"/>
    <property type="match status" value="1"/>
</dbReference>
<evidence type="ECO:0000256" key="5">
    <source>
        <dbReference type="ARBA" id="ARBA00023002"/>
    </source>
</evidence>
<dbReference type="InterPro" id="IPR036291">
    <property type="entry name" value="NAD(P)-bd_dom_sf"/>
</dbReference>